<evidence type="ECO:0000313" key="3">
    <source>
        <dbReference type="Proteomes" id="UP000054837"/>
    </source>
</evidence>
<feature type="compositionally biased region" description="Low complexity" evidence="1">
    <location>
        <begin position="286"/>
        <end position="297"/>
    </location>
</feature>
<feature type="region of interest" description="Disordered" evidence="1">
    <location>
        <begin position="437"/>
        <end position="457"/>
    </location>
</feature>
<dbReference type="STRING" id="767452.AVL62_08535"/>
<organism evidence="2 3">
    <name type="scientific">Serinicoccus chungangensis</name>
    <dbReference type="NCBI Taxonomy" id="767452"/>
    <lineage>
        <taxon>Bacteria</taxon>
        <taxon>Bacillati</taxon>
        <taxon>Actinomycetota</taxon>
        <taxon>Actinomycetes</taxon>
        <taxon>Micrococcales</taxon>
        <taxon>Ornithinimicrobiaceae</taxon>
        <taxon>Serinicoccus</taxon>
    </lineage>
</organism>
<dbReference type="EMBL" id="LQBL01000031">
    <property type="protein sequence ID" value="KUG51965.1"/>
    <property type="molecule type" value="Genomic_DNA"/>
</dbReference>
<gene>
    <name evidence="2" type="ORF">AVL62_08535</name>
</gene>
<dbReference type="AlphaFoldDB" id="A0A0W8I2J3"/>
<feature type="region of interest" description="Disordered" evidence="1">
    <location>
        <begin position="286"/>
        <end position="356"/>
    </location>
</feature>
<comment type="caution">
    <text evidence="2">The sequence shown here is derived from an EMBL/GenBank/DDBJ whole genome shotgun (WGS) entry which is preliminary data.</text>
</comment>
<reference evidence="2 3" key="1">
    <citation type="submission" date="2015-12" db="EMBL/GenBank/DDBJ databases">
        <title>Serinicoccus chungangenesis strain CD08_5 genome sequencing and assembly.</title>
        <authorList>
            <person name="Chander A.M."/>
            <person name="Kaur G."/>
            <person name="Nair G.R."/>
            <person name="Dhawan D.K."/>
            <person name="Kochhar R.K."/>
            <person name="Mayilraj S."/>
            <person name="Bhadada S.K."/>
        </authorList>
    </citation>
    <scope>NUCLEOTIDE SEQUENCE [LARGE SCALE GENOMIC DNA]</scope>
    <source>
        <strain evidence="2 3">CD08_5</strain>
    </source>
</reference>
<sequence>MEESTVRPKLSSRRGGAVALVPLLVLGACGQGGEDVADENVVVVHSGDAAPAADVADLDVAAGGEYPLSLEERCTTGEAPGCPGDPTALAGAGTTFVSDHLRITYRGGRTVRQLTGNEANPEFLGVAAVFDLEVVGDRALDLTSSRGFDELDVDVFTTSGQGSGSLSECGYGWTAPTGVHGDPTWLEPGTRLTAIYCFASQGPESFLAGDPVLQISGDGAAVLTLRDADPDDAALDDVLASIEWVAEHQGAAPSDTGLELFDRYWGDLHASGEPLVTVDTRDADAEAAGAGAPVAGSEPPPQDGTVVPAPPAVGPEGAGLEEGFGEGSGPFGDEVWVGDDPGGQGSDGSTPGGDEDGVIAYDAWEAAWLLWEAELPAGAYLDLCEDEPTGEFPCVEVVEETTEGALVGLRLGPTADPDERDTWATLTTDGQTWSIDERWDVGDGAPPGWVPTTTGSR</sequence>
<feature type="compositionally biased region" description="Pro residues" evidence="1">
    <location>
        <begin position="298"/>
        <end position="313"/>
    </location>
</feature>
<keyword evidence="3" id="KW-1185">Reference proteome</keyword>
<proteinExistence type="predicted"/>
<dbReference type="PROSITE" id="PS51257">
    <property type="entry name" value="PROKAR_LIPOPROTEIN"/>
    <property type="match status" value="1"/>
</dbReference>
<protein>
    <submittedName>
        <fullName evidence="2">Uncharacterized protein</fullName>
    </submittedName>
</protein>
<evidence type="ECO:0000256" key="1">
    <source>
        <dbReference type="SAM" id="MobiDB-lite"/>
    </source>
</evidence>
<name>A0A0W8I2J3_9MICO</name>
<feature type="compositionally biased region" description="Gly residues" evidence="1">
    <location>
        <begin position="316"/>
        <end position="330"/>
    </location>
</feature>
<dbReference type="Proteomes" id="UP000054837">
    <property type="component" value="Unassembled WGS sequence"/>
</dbReference>
<evidence type="ECO:0000313" key="2">
    <source>
        <dbReference type="EMBL" id="KUG51965.1"/>
    </source>
</evidence>
<accession>A0A0W8I2J3</accession>